<name>A0A8C4LTK8_EQUAS</name>
<reference evidence="1 2" key="1">
    <citation type="journal article" date="2020" name="Nat. Commun.">
        <title>Donkey genomes provide new insights into domestication and selection for coat color.</title>
        <authorList>
            <person name="Wang"/>
            <person name="C."/>
            <person name="Li"/>
            <person name="H."/>
            <person name="Guo"/>
            <person name="Y."/>
            <person name="Huang"/>
            <person name="J."/>
            <person name="Sun"/>
            <person name="Y."/>
            <person name="Min"/>
            <person name="J."/>
            <person name="Wang"/>
            <person name="J."/>
            <person name="Fang"/>
            <person name="X."/>
            <person name="Zhao"/>
            <person name="Z."/>
            <person name="Wang"/>
            <person name="S."/>
            <person name="Zhang"/>
            <person name="Y."/>
            <person name="Liu"/>
            <person name="Q."/>
            <person name="Jiang"/>
            <person name="Q."/>
            <person name="Wang"/>
            <person name="X."/>
            <person name="Guo"/>
            <person name="Y."/>
            <person name="Yang"/>
            <person name="C."/>
            <person name="Wang"/>
            <person name="Y."/>
            <person name="Tian"/>
            <person name="F."/>
            <person name="Zhuang"/>
            <person name="G."/>
            <person name="Fan"/>
            <person name="Y."/>
            <person name="Gao"/>
            <person name="Q."/>
            <person name="Li"/>
            <person name="Y."/>
            <person name="Ju"/>
            <person name="Z."/>
            <person name="Li"/>
            <person name="J."/>
            <person name="Li"/>
            <person name="R."/>
            <person name="Hou"/>
            <person name="M."/>
            <person name="Yang"/>
            <person name="G."/>
            <person name="Liu"/>
            <person name="G."/>
            <person name="Liu"/>
            <person name="W."/>
            <person name="Guo"/>
            <person name="J."/>
            <person name="Pan"/>
            <person name="S."/>
            <person name="Fan"/>
            <person name="G."/>
            <person name="Zhang"/>
            <person name="W."/>
            <person name="Zhang"/>
            <person name="R."/>
            <person name="Yu"/>
            <person name="J."/>
            <person name="Zhang"/>
            <person name="X."/>
            <person name="Yin"/>
            <person name="Q."/>
            <person name="Ji"/>
            <person name="C."/>
            <person name="Jin"/>
            <person name="Y."/>
            <person name="Yue"/>
            <person name="G."/>
            <person name="Liu"/>
            <person name="M."/>
            <person name="Xu"/>
            <person name="J."/>
            <person name="Liu"/>
            <person name="S."/>
            <person name="Jordana"/>
            <person name="J."/>
            <person name="Noce"/>
            <person name="A."/>
            <person name="Amills"/>
            <person name="M."/>
            <person name="Wu"/>
            <person name="D.D."/>
            <person name="Li"/>
            <person name="S."/>
            <person name="Zhou"/>
            <person name="X. and Zhong"/>
            <person name="J."/>
        </authorList>
    </citation>
    <scope>NUCLEOTIDE SEQUENCE [LARGE SCALE GENOMIC DNA]</scope>
</reference>
<accession>A0A8C4LTK8</accession>
<dbReference type="Ensembl" id="ENSEAST00005017534.2">
    <property type="protein sequence ID" value="ENSEASP00005016134.2"/>
    <property type="gene ID" value="ENSEASG00005011203.2"/>
</dbReference>
<evidence type="ECO:0000313" key="1">
    <source>
        <dbReference type="Ensembl" id="ENSEASP00005016134.2"/>
    </source>
</evidence>
<proteinExistence type="predicted"/>
<sequence length="95" mass="10972">MGEETKWLYLKAEDRDSRLVETVDNRACITLILQETHKLAAALCAAIYPLELLPFSKRSTESGKLLNYYLKNEGQVEDYSICFLSLAVRIWKQML</sequence>
<protein>
    <submittedName>
        <fullName evidence="1">Uncharacterized protein</fullName>
    </submittedName>
</protein>
<dbReference type="GeneTree" id="ENSGT01010000229305"/>
<reference evidence="1" key="3">
    <citation type="submission" date="2025-09" db="UniProtKB">
        <authorList>
            <consortium name="Ensembl"/>
        </authorList>
    </citation>
    <scope>IDENTIFICATION</scope>
</reference>
<evidence type="ECO:0000313" key="2">
    <source>
        <dbReference type="Proteomes" id="UP000694387"/>
    </source>
</evidence>
<reference evidence="1" key="2">
    <citation type="submission" date="2025-08" db="UniProtKB">
        <authorList>
            <consortium name="Ensembl"/>
        </authorList>
    </citation>
    <scope>IDENTIFICATION</scope>
</reference>
<dbReference type="Proteomes" id="UP000694387">
    <property type="component" value="Chromosome 20"/>
</dbReference>
<organism evidence="1 2">
    <name type="scientific">Equus asinus</name>
    <name type="common">Donkey</name>
    <name type="synonym">Equus africanus asinus</name>
    <dbReference type="NCBI Taxonomy" id="9793"/>
    <lineage>
        <taxon>Eukaryota</taxon>
        <taxon>Metazoa</taxon>
        <taxon>Chordata</taxon>
        <taxon>Craniata</taxon>
        <taxon>Vertebrata</taxon>
        <taxon>Euteleostomi</taxon>
        <taxon>Mammalia</taxon>
        <taxon>Eutheria</taxon>
        <taxon>Laurasiatheria</taxon>
        <taxon>Perissodactyla</taxon>
        <taxon>Equidae</taxon>
        <taxon>Equus</taxon>
    </lineage>
</organism>
<keyword evidence="2" id="KW-1185">Reference proteome</keyword>
<dbReference type="AlphaFoldDB" id="A0A8C4LTK8"/>